<feature type="transmembrane region" description="Helical" evidence="6">
    <location>
        <begin position="135"/>
        <end position="155"/>
    </location>
</feature>
<comment type="similarity">
    <text evidence="2">Belongs to the autoinducer-2 exporter (AI-2E) (TC 2.A.86) family.</text>
</comment>
<feature type="transmembrane region" description="Helical" evidence="6">
    <location>
        <begin position="183"/>
        <end position="205"/>
    </location>
</feature>
<evidence type="ECO:0000256" key="4">
    <source>
        <dbReference type="ARBA" id="ARBA00022989"/>
    </source>
</evidence>
<feature type="transmembrane region" description="Helical" evidence="6">
    <location>
        <begin position="212"/>
        <end position="230"/>
    </location>
</feature>
<evidence type="ECO:0000313" key="8">
    <source>
        <dbReference type="Proteomes" id="UP001059380"/>
    </source>
</evidence>
<reference evidence="7" key="1">
    <citation type="submission" date="2021-04" db="EMBL/GenBank/DDBJ databases">
        <title>Phylogenetic analysis of Acidobacteriaceae.</title>
        <authorList>
            <person name="Qiu L."/>
            <person name="Zhang Q."/>
        </authorList>
    </citation>
    <scope>NUCLEOTIDE SEQUENCE</scope>
    <source>
        <strain evidence="7">DSM 25168</strain>
    </source>
</reference>
<organism evidence="7 8">
    <name type="scientific">Occallatibacter riparius</name>
    <dbReference type="NCBI Taxonomy" id="1002689"/>
    <lineage>
        <taxon>Bacteria</taxon>
        <taxon>Pseudomonadati</taxon>
        <taxon>Acidobacteriota</taxon>
        <taxon>Terriglobia</taxon>
        <taxon>Terriglobales</taxon>
        <taxon>Acidobacteriaceae</taxon>
        <taxon>Occallatibacter</taxon>
    </lineage>
</organism>
<dbReference type="Pfam" id="PF01594">
    <property type="entry name" value="AI-2E_transport"/>
    <property type="match status" value="1"/>
</dbReference>
<name>A0A9J7BX90_9BACT</name>
<sequence>MKMNRTTQISFGLIALFLILMAALHLGTFLLTFLFGYLVLRLCAYNRSKAVSVAAYAVAVVVILGGLIYFASLAYRTLPKIADTAIPAMVGFAEKNGIDLPFTDYASLKSTALAEAQEGIAIVGRYAGLASIQSVLALAGLVVALGVFLNPLWAVEQAPQPTNAYEAVTRELSERFRTLYDCFARVMGAQIVISAINTALSALFLAVTGYPYAVLLVCLVFLCGLLPVVGNLLSNTVIVGVGFTMSPRMGVTALVFLVVIHKLEYFLNSKIVGHRIKSPMWLTLVGLVVGERLMGISGMILAPVVLYYIKVEASRYPIPKAADEHAEGLEAAEAEARSIE</sequence>
<evidence type="ECO:0000256" key="2">
    <source>
        <dbReference type="ARBA" id="ARBA00009773"/>
    </source>
</evidence>
<evidence type="ECO:0000256" key="5">
    <source>
        <dbReference type="ARBA" id="ARBA00023136"/>
    </source>
</evidence>
<evidence type="ECO:0000256" key="1">
    <source>
        <dbReference type="ARBA" id="ARBA00004141"/>
    </source>
</evidence>
<feature type="transmembrane region" description="Helical" evidence="6">
    <location>
        <begin position="236"/>
        <end position="260"/>
    </location>
</feature>
<comment type="subcellular location">
    <subcellularLocation>
        <location evidence="1">Membrane</location>
        <topology evidence="1">Multi-pass membrane protein</topology>
    </subcellularLocation>
</comment>
<dbReference type="InterPro" id="IPR002549">
    <property type="entry name" value="AI-2E-like"/>
</dbReference>
<evidence type="ECO:0000313" key="7">
    <source>
        <dbReference type="EMBL" id="UWZ85725.1"/>
    </source>
</evidence>
<evidence type="ECO:0000256" key="3">
    <source>
        <dbReference type="ARBA" id="ARBA00022692"/>
    </source>
</evidence>
<dbReference type="Proteomes" id="UP001059380">
    <property type="component" value="Chromosome"/>
</dbReference>
<keyword evidence="8" id="KW-1185">Reference proteome</keyword>
<feature type="transmembrane region" description="Helical" evidence="6">
    <location>
        <begin position="50"/>
        <end position="71"/>
    </location>
</feature>
<dbReference type="GO" id="GO:0016020">
    <property type="term" value="C:membrane"/>
    <property type="evidence" value="ECO:0007669"/>
    <property type="project" value="UniProtKB-SubCell"/>
</dbReference>
<evidence type="ECO:0000256" key="6">
    <source>
        <dbReference type="SAM" id="Phobius"/>
    </source>
</evidence>
<keyword evidence="3 6" id="KW-0812">Transmembrane</keyword>
<dbReference type="RefSeq" id="WP_260795319.1">
    <property type="nucleotide sequence ID" value="NZ_CP093313.1"/>
</dbReference>
<dbReference type="EMBL" id="CP093313">
    <property type="protein sequence ID" value="UWZ85725.1"/>
    <property type="molecule type" value="Genomic_DNA"/>
</dbReference>
<feature type="transmembrane region" description="Helical" evidence="6">
    <location>
        <begin position="281"/>
        <end position="309"/>
    </location>
</feature>
<dbReference type="AlphaFoldDB" id="A0A9J7BX90"/>
<proteinExistence type="inferred from homology"/>
<feature type="transmembrane region" description="Helical" evidence="6">
    <location>
        <begin position="12"/>
        <end position="38"/>
    </location>
</feature>
<protein>
    <submittedName>
        <fullName evidence="7">AI-2E family transporter</fullName>
    </submittedName>
</protein>
<keyword evidence="5 6" id="KW-0472">Membrane</keyword>
<gene>
    <name evidence="7" type="ORF">MOP44_07215</name>
</gene>
<accession>A0A9J7BX90</accession>
<keyword evidence="4 6" id="KW-1133">Transmembrane helix</keyword>
<dbReference type="KEGG" id="orp:MOP44_07215"/>